<proteinExistence type="inferred from homology"/>
<dbReference type="VEuPathDB" id="TriTrypDB:TvY486_0404130"/>
<dbReference type="OMA" id="HNASIMS"/>
<feature type="domain" description="Tetrapyrrole methylase" evidence="10">
    <location>
        <begin position="1"/>
        <end position="236"/>
    </location>
</feature>
<dbReference type="FunFam" id="3.30.950.10:FF:000004">
    <property type="entry name" value="Diphthine synthase putative"/>
    <property type="match status" value="1"/>
</dbReference>
<dbReference type="GO" id="GO:0141133">
    <property type="term" value="F:diphthine methyl ester synthase activity"/>
    <property type="evidence" value="ECO:0007669"/>
    <property type="project" value="UniProtKB-EC"/>
</dbReference>
<protein>
    <recommendedName>
        <fullName evidence="4">diphthine methyl ester synthase</fullName>
        <ecNumber evidence="4">2.1.1.314</ecNumber>
    </recommendedName>
</protein>
<feature type="binding site" evidence="9">
    <location>
        <position position="162"/>
    </location>
    <ligand>
        <name>S-adenosyl-L-methionine</name>
        <dbReference type="ChEBI" id="CHEBI:59789"/>
    </ligand>
</feature>
<feature type="binding site" evidence="9">
    <location>
        <position position="247"/>
    </location>
    <ligand>
        <name>S-adenosyl-L-methionine</name>
        <dbReference type="ChEBI" id="CHEBI:59789"/>
    </ligand>
</feature>
<feature type="binding site" evidence="9">
    <location>
        <position position="222"/>
    </location>
    <ligand>
        <name>S-adenosyl-L-methionine</name>
        <dbReference type="ChEBI" id="CHEBI:59789"/>
    </ligand>
</feature>
<dbReference type="AlphaFoldDB" id="G0TUV9"/>
<evidence type="ECO:0000256" key="3">
    <source>
        <dbReference type="ARBA" id="ARBA00006729"/>
    </source>
</evidence>
<dbReference type="Gene3D" id="3.40.1010.10">
    <property type="entry name" value="Cobalt-precorrin-4 Transmethylase, Domain 1"/>
    <property type="match status" value="1"/>
</dbReference>
<comment type="catalytic activity">
    <reaction evidence="8">
        <text>2-[(3S)-amino-3-carboxypropyl]-L-histidyl-[translation elongation factor 2] + 4 S-adenosyl-L-methionine = diphthine methyl ester-[translation elongation factor 2] + 4 S-adenosyl-L-homocysteine + 3 H(+)</text>
        <dbReference type="Rhea" id="RHEA:42652"/>
        <dbReference type="Rhea" id="RHEA-COMP:9749"/>
        <dbReference type="Rhea" id="RHEA-COMP:10173"/>
        <dbReference type="ChEBI" id="CHEBI:15378"/>
        <dbReference type="ChEBI" id="CHEBI:57856"/>
        <dbReference type="ChEBI" id="CHEBI:59789"/>
        <dbReference type="ChEBI" id="CHEBI:73995"/>
        <dbReference type="ChEBI" id="CHEBI:79005"/>
        <dbReference type="EC" id="2.1.1.314"/>
    </reaction>
</comment>
<evidence type="ECO:0000313" key="11">
    <source>
        <dbReference type="EMBL" id="CCC47746.1"/>
    </source>
</evidence>
<dbReference type="FunFam" id="3.40.1010.10:FF:000004">
    <property type="entry name" value="Putative diphthine synthase"/>
    <property type="match status" value="1"/>
</dbReference>
<keyword evidence="7 9" id="KW-0949">S-adenosyl-L-methionine</keyword>
<dbReference type="InterPro" id="IPR000878">
    <property type="entry name" value="4pyrrol_Mease"/>
</dbReference>
<dbReference type="CDD" id="cd11647">
    <property type="entry name" value="DHP5_DphB"/>
    <property type="match status" value="1"/>
</dbReference>
<evidence type="ECO:0000256" key="4">
    <source>
        <dbReference type="ARBA" id="ARBA00011927"/>
    </source>
</evidence>
<dbReference type="PANTHER" id="PTHR10882:SF0">
    <property type="entry name" value="DIPHTHINE METHYL ESTER SYNTHASE"/>
    <property type="match status" value="1"/>
</dbReference>
<dbReference type="InterPro" id="IPR014777">
    <property type="entry name" value="4pyrrole_Mease_sub1"/>
</dbReference>
<dbReference type="InterPro" id="IPR004551">
    <property type="entry name" value="Dphthn_synthase"/>
</dbReference>
<dbReference type="PIRSF" id="PIRSF036432">
    <property type="entry name" value="Diphthine_synth"/>
    <property type="match status" value="1"/>
</dbReference>
<evidence type="ECO:0000256" key="2">
    <source>
        <dbReference type="ARBA" id="ARBA00005156"/>
    </source>
</evidence>
<evidence type="ECO:0000256" key="8">
    <source>
        <dbReference type="ARBA" id="ARBA00048752"/>
    </source>
</evidence>
<organism evidence="11">
    <name type="scientific">Trypanosoma vivax (strain Y486)</name>
    <dbReference type="NCBI Taxonomy" id="1055687"/>
    <lineage>
        <taxon>Eukaryota</taxon>
        <taxon>Discoba</taxon>
        <taxon>Euglenozoa</taxon>
        <taxon>Kinetoplastea</taxon>
        <taxon>Metakinetoplastina</taxon>
        <taxon>Trypanosomatida</taxon>
        <taxon>Trypanosomatidae</taxon>
        <taxon>Trypanosoma</taxon>
        <taxon>Duttonella</taxon>
    </lineage>
</organism>
<dbReference type="InterPro" id="IPR014776">
    <property type="entry name" value="4pyrrole_Mease_sub2"/>
</dbReference>
<evidence type="ECO:0000259" key="10">
    <source>
        <dbReference type="Pfam" id="PF00590"/>
    </source>
</evidence>
<comment type="function">
    <text evidence="1">S-adenosyl-L-methionine-dependent methyltransferase that catalyzes four methylations of the modified target histidine residue in translation elongation factor 2 (EF-2), to form an intermediate called diphthine methyl ester. The four successive methylation reactions represent the second step of diphthamide biosynthesis.</text>
</comment>
<dbReference type="EMBL" id="HE573020">
    <property type="protein sequence ID" value="CCC47746.1"/>
    <property type="molecule type" value="Genomic_DNA"/>
</dbReference>
<feature type="binding site" evidence="9">
    <location>
        <begin position="111"/>
        <end position="112"/>
    </location>
    <ligand>
        <name>S-adenosyl-L-methionine</name>
        <dbReference type="ChEBI" id="CHEBI:59789"/>
    </ligand>
</feature>
<dbReference type="EC" id="2.1.1.314" evidence="4"/>
<evidence type="ECO:0000256" key="5">
    <source>
        <dbReference type="ARBA" id="ARBA00022603"/>
    </source>
</evidence>
<dbReference type="NCBIfam" id="TIGR00522">
    <property type="entry name" value="dph5"/>
    <property type="match status" value="1"/>
</dbReference>
<reference evidence="11" key="1">
    <citation type="journal article" date="2012" name="Proc. Natl. Acad. Sci. U.S.A.">
        <title>Antigenic diversity is generated by distinct evolutionary mechanisms in African trypanosome species.</title>
        <authorList>
            <person name="Jackson A.P."/>
            <person name="Berry A."/>
            <person name="Aslett M."/>
            <person name="Allison H.C."/>
            <person name="Burton P."/>
            <person name="Vavrova-Anderson J."/>
            <person name="Brown R."/>
            <person name="Browne H."/>
            <person name="Corton N."/>
            <person name="Hauser H."/>
            <person name="Gamble J."/>
            <person name="Gilderthorp R."/>
            <person name="Marcello L."/>
            <person name="McQuillan J."/>
            <person name="Otto T.D."/>
            <person name="Quail M.A."/>
            <person name="Sanders M.J."/>
            <person name="van Tonder A."/>
            <person name="Ginger M.L."/>
            <person name="Field M.C."/>
            <person name="Barry J.D."/>
            <person name="Hertz-Fowler C."/>
            <person name="Berriman M."/>
        </authorList>
    </citation>
    <scope>NUCLEOTIDE SEQUENCE</scope>
    <source>
        <strain evidence="11">Y486</strain>
    </source>
</reference>
<dbReference type="HAMAP" id="MF_01084">
    <property type="entry name" value="Diphthine_synth"/>
    <property type="match status" value="1"/>
</dbReference>
<feature type="binding site" evidence="9">
    <location>
        <position position="9"/>
    </location>
    <ligand>
        <name>S-adenosyl-L-methionine</name>
        <dbReference type="ChEBI" id="CHEBI:59789"/>
    </ligand>
</feature>
<feature type="binding site" evidence="9">
    <location>
        <position position="86"/>
    </location>
    <ligand>
        <name>S-adenosyl-L-methionine</name>
        <dbReference type="ChEBI" id="CHEBI:59789"/>
    </ligand>
</feature>
<dbReference type="PANTHER" id="PTHR10882">
    <property type="entry name" value="DIPHTHINE SYNTHASE"/>
    <property type="match status" value="1"/>
</dbReference>
<keyword evidence="5 11" id="KW-0489">Methyltransferase</keyword>
<dbReference type="GO" id="GO:0017183">
    <property type="term" value="P:protein histidyl modification to diphthamide"/>
    <property type="evidence" value="ECO:0007669"/>
    <property type="project" value="UniProtKB-UniPathway"/>
</dbReference>
<sequence length="269" mass="30146">MFTLVGLGLGDARDITLKGLEAVKEADIVYLESYTSFLINDSVEGLEREYGKDVTVADREMTESGEVLNEAHTKNVVMLVVGDVFGATTHSDLVLRCHQQNIKYRIIHNASIINVVGGCGLQLYRFGQVLSLCFWTDTWRPDSWYEKLKVNREAGLHTLLLLDIKVKEISDENLARGVKKYEPPRYMRIAEAIDQLLEVERMKKGGVVAEDGGSLAVGVARMGSVTQQIVAGRMRELREIDFGEPLHSLVVVGELHPLEEEHLSLFYVK</sequence>
<evidence type="ECO:0000256" key="1">
    <source>
        <dbReference type="ARBA" id="ARBA00004006"/>
    </source>
</evidence>
<dbReference type="SUPFAM" id="SSF53790">
    <property type="entry name" value="Tetrapyrrole methylase"/>
    <property type="match status" value="1"/>
</dbReference>
<dbReference type="InterPro" id="IPR035996">
    <property type="entry name" value="4pyrrol_Methylase_sf"/>
</dbReference>
<name>G0TUV9_TRYVY</name>
<gene>
    <name evidence="11" type="ORF">TVY486_0404130</name>
</gene>
<comment type="pathway">
    <text evidence="2">Protein modification; peptidyl-diphthamide biosynthesis.</text>
</comment>
<dbReference type="UniPathway" id="UPA00559"/>
<evidence type="ECO:0000256" key="7">
    <source>
        <dbReference type="ARBA" id="ARBA00022691"/>
    </source>
</evidence>
<evidence type="ECO:0000256" key="9">
    <source>
        <dbReference type="PIRSR" id="PIRSR036432-1"/>
    </source>
</evidence>
<accession>G0TUV9</accession>
<dbReference type="Gene3D" id="3.30.950.10">
    <property type="entry name" value="Methyltransferase, Cobalt-precorrin-4 Transmethylase, Domain 2"/>
    <property type="match status" value="1"/>
</dbReference>
<evidence type="ECO:0000256" key="6">
    <source>
        <dbReference type="ARBA" id="ARBA00022679"/>
    </source>
</evidence>
<dbReference type="Pfam" id="PF00590">
    <property type="entry name" value="TP_methylase"/>
    <property type="match status" value="1"/>
</dbReference>
<keyword evidence="6 11" id="KW-0808">Transferase</keyword>
<feature type="binding site" evidence="9">
    <location>
        <position position="83"/>
    </location>
    <ligand>
        <name>S-adenosyl-L-methionine</name>
        <dbReference type="ChEBI" id="CHEBI:59789"/>
    </ligand>
</feature>
<comment type="similarity">
    <text evidence="3">Belongs to the diphthine synthase family.</text>
</comment>
<dbReference type="GO" id="GO:0032259">
    <property type="term" value="P:methylation"/>
    <property type="evidence" value="ECO:0007669"/>
    <property type="project" value="UniProtKB-KW"/>
</dbReference>